<organism evidence="4 5">
    <name type="scientific">Enterococcus entomosocium</name>
    <dbReference type="NCBI Taxonomy" id="3034352"/>
    <lineage>
        <taxon>Bacteria</taxon>
        <taxon>Bacillati</taxon>
        <taxon>Bacillota</taxon>
        <taxon>Bacilli</taxon>
        <taxon>Lactobacillales</taxon>
        <taxon>Enterococcaceae</taxon>
        <taxon>Enterococcus</taxon>
    </lineage>
</organism>
<dbReference type="EMBL" id="JBFDTB010000015">
    <property type="protein sequence ID" value="MEW3466453.1"/>
    <property type="molecule type" value="Genomic_DNA"/>
</dbReference>
<reference evidence="4 5" key="1">
    <citation type="submission" date="2024-05" db="EMBL/GenBank/DDBJ databases">
        <title>Human gut microbiome strain richness.</title>
        <authorList>
            <person name="Chen-Liaw A."/>
        </authorList>
    </citation>
    <scope>NUCLEOTIDE SEQUENCE [LARGE SCALE GENOMIC DNA]</scope>
    <source>
        <strain evidence="4 5">J1100102st1_G3_J1100102_180507</strain>
    </source>
</reference>
<keyword evidence="5" id="KW-1185">Reference proteome</keyword>
<protein>
    <submittedName>
        <fullName evidence="4">DUF916 and DUF3324 domain-containing protein</fullName>
    </submittedName>
</protein>
<dbReference type="Pfam" id="PF11797">
    <property type="entry name" value="WxLIP_HBD"/>
    <property type="match status" value="1"/>
</dbReference>
<evidence type="ECO:0000259" key="2">
    <source>
        <dbReference type="Pfam" id="PF06030"/>
    </source>
</evidence>
<feature type="domain" description="WxL Interacting Protein peptidoglycan binding" evidence="2">
    <location>
        <begin position="38"/>
        <end position="156"/>
    </location>
</feature>
<keyword evidence="1" id="KW-0812">Transmembrane</keyword>
<name>A0ABV3MEH5_9ENTE</name>
<dbReference type="InterPro" id="IPR021759">
    <property type="entry name" value="WxLIP_HBD"/>
</dbReference>
<accession>A0ABV3MEH5</accession>
<evidence type="ECO:0000313" key="5">
    <source>
        <dbReference type="Proteomes" id="UP001554047"/>
    </source>
</evidence>
<dbReference type="Pfam" id="PF06030">
    <property type="entry name" value="WxLIP_PGBD"/>
    <property type="match status" value="1"/>
</dbReference>
<gene>
    <name evidence="4" type="ORF">AB1I55_10150</name>
</gene>
<keyword evidence="1" id="KW-1133">Transmembrane helix</keyword>
<evidence type="ECO:0000256" key="1">
    <source>
        <dbReference type="SAM" id="Phobius"/>
    </source>
</evidence>
<sequence length="342" mass="38516">MKTKKERKKHAIRWILFTVILSLGFFYQTGYADEVNNFSIQTLDEDGNVNAQGYYHFDGLPGEKREVSIRIYNASDVAITVKAAVNPASTNENGIPGYLAEDTYDDSLTHRMDQLVKIDEAKRTIPALGFVTMKVVVLFPEEDWAGDILGGIRFTEEVKNISEQTVVHEVAYTVGILLNKKDGETVENDLHLQDITTGQRNYRNFIEANIQNSAASIVRNMSVESTVTEKRGKAAIYTYDVYDLRMAPNSNFNFGIPTGERPIKAGDYVLKMRVKADGKEYHFEENFTIAASEARQLNQSAVNIDERTPYLSYLILGGIGLLILLIIGRWIRINGRKKAESL</sequence>
<feature type="domain" description="WxL Interacting Protein host binding" evidence="3">
    <location>
        <begin position="166"/>
        <end position="299"/>
    </location>
</feature>
<feature type="transmembrane region" description="Helical" evidence="1">
    <location>
        <begin position="310"/>
        <end position="331"/>
    </location>
</feature>
<dbReference type="Proteomes" id="UP001554047">
    <property type="component" value="Unassembled WGS sequence"/>
</dbReference>
<keyword evidence="1" id="KW-0472">Membrane</keyword>
<evidence type="ECO:0000259" key="3">
    <source>
        <dbReference type="Pfam" id="PF11797"/>
    </source>
</evidence>
<proteinExistence type="predicted"/>
<dbReference type="RefSeq" id="WP_196044623.1">
    <property type="nucleotide sequence ID" value="NZ_JBFDTA010000010.1"/>
</dbReference>
<dbReference type="InterPro" id="IPR010317">
    <property type="entry name" value="WxLIP_PGBD"/>
</dbReference>
<evidence type="ECO:0000313" key="4">
    <source>
        <dbReference type="EMBL" id="MEW3466453.1"/>
    </source>
</evidence>
<comment type="caution">
    <text evidence="4">The sequence shown here is derived from an EMBL/GenBank/DDBJ whole genome shotgun (WGS) entry which is preliminary data.</text>
</comment>